<protein>
    <submittedName>
        <fullName evidence="2">Uncharacterized protein</fullName>
    </submittedName>
</protein>
<sequence length="82" mass="8322">MKKKFSVLMLSLVLVLSAGITINASMSTNNSVVPVVSGLDNSTINADSSGETPTAIAGAVARAVTKGVVYLKEAAKHSTSSL</sequence>
<feature type="chain" id="PRO_5038950007" evidence="1">
    <location>
        <begin position="27"/>
        <end position="82"/>
    </location>
</feature>
<feature type="signal peptide" evidence="1">
    <location>
        <begin position="1"/>
        <end position="26"/>
    </location>
</feature>
<reference evidence="2 3" key="1">
    <citation type="submission" date="2018-11" db="EMBL/GenBank/DDBJ databases">
        <title>Genome sequencing of Paenibacillus lentus DSM25539(T).</title>
        <authorList>
            <person name="Kook J.-K."/>
            <person name="Park S.-N."/>
            <person name="Lim Y.K."/>
        </authorList>
    </citation>
    <scope>NUCLEOTIDE SEQUENCE [LARGE SCALE GENOMIC DNA]</scope>
    <source>
        <strain evidence="2 3">DSM 25539</strain>
    </source>
</reference>
<dbReference type="AlphaFoldDB" id="A0A3Q8SB97"/>
<dbReference type="RefSeq" id="WP_125082827.1">
    <property type="nucleotide sequence ID" value="NZ_CP034248.1"/>
</dbReference>
<dbReference type="KEGG" id="plen:EIM92_11985"/>
<proteinExistence type="predicted"/>
<accession>A0A3Q8SB97</accession>
<gene>
    <name evidence="2" type="ORF">EIM92_11985</name>
</gene>
<evidence type="ECO:0000256" key="1">
    <source>
        <dbReference type="SAM" id="SignalP"/>
    </source>
</evidence>
<dbReference type="Proteomes" id="UP000273145">
    <property type="component" value="Chromosome"/>
</dbReference>
<evidence type="ECO:0000313" key="2">
    <source>
        <dbReference type="EMBL" id="AZK46781.1"/>
    </source>
</evidence>
<organism evidence="2 3">
    <name type="scientific">Paenibacillus lentus</name>
    <dbReference type="NCBI Taxonomy" id="1338368"/>
    <lineage>
        <taxon>Bacteria</taxon>
        <taxon>Bacillati</taxon>
        <taxon>Bacillota</taxon>
        <taxon>Bacilli</taxon>
        <taxon>Bacillales</taxon>
        <taxon>Paenibacillaceae</taxon>
        <taxon>Paenibacillus</taxon>
    </lineage>
</organism>
<keyword evidence="1" id="KW-0732">Signal</keyword>
<evidence type="ECO:0000313" key="3">
    <source>
        <dbReference type="Proteomes" id="UP000273145"/>
    </source>
</evidence>
<dbReference type="EMBL" id="CP034248">
    <property type="protein sequence ID" value="AZK46781.1"/>
    <property type="molecule type" value="Genomic_DNA"/>
</dbReference>
<keyword evidence="3" id="KW-1185">Reference proteome</keyword>
<name>A0A3Q8SB97_9BACL</name>